<protein>
    <recommendedName>
        <fullName evidence="2">Myb/SANT-like DNA-binding domain-containing protein</fullName>
    </recommendedName>
</protein>
<dbReference type="Pfam" id="PF13837">
    <property type="entry name" value="Myb_DNA-bind_4"/>
    <property type="match status" value="1"/>
</dbReference>
<evidence type="ECO:0000313" key="4">
    <source>
        <dbReference type="Proteomes" id="UP000186922"/>
    </source>
</evidence>
<evidence type="ECO:0000313" key="3">
    <source>
        <dbReference type="EMBL" id="GAU89943.1"/>
    </source>
</evidence>
<evidence type="ECO:0000259" key="2">
    <source>
        <dbReference type="Pfam" id="PF13837"/>
    </source>
</evidence>
<dbReference type="InterPro" id="IPR044822">
    <property type="entry name" value="Myb_DNA-bind_4"/>
</dbReference>
<name>A0A1D1UU79_RAMVA</name>
<feature type="region of interest" description="Disordered" evidence="1">
    <location>
        <begin position="102"/>
        <end position="133"/>
    </location>
</feature>
<feature type="domain" description="Myb/SANT-like DNA-binding" evidence="2">
    <location>
        <begin position="13"/>
        <end position="72"/>
    </location>
</feature>
<dbReference type="Proteomes" id="UP000186922">
    <property type="component" value="Unassembled WGS sequence"/>
</dbReference>
<proteinExistence type="predicted"/>
<accession>A0A1D1UU79</accession>
<sequence>MKEDFLVCGSQITYWKKMKAALVEAFPDFDKTAAQVREKWQNLYKTYRAKKKATAQTEAGKISWQFFNQIDAEMGDRNGITLGGMTNTGGENDTTALRGFGHDKMNDPSQVWPTDRADSADRNGSTKVRGKKVKTGRNEVLVVVDQLLSSTDEAMGPRPSSLITKRSWWSKTSKVWLPVKR</sequence>
<comment type="caution">
    <text evidence="3">The sequence shown here is derived from an EMBL/GenBank/DDBJ whole genome shotgun (WGS) entry which is preliminary data.</text>
</comment>
<dbReference type="AlphaFoldDB" id="A0A1D1UU79"/>
<gene>
    <name evidence="3" type="primary">RvY_02434-1</name>
    <name evidence="3" type="synonym">RvY_02434.1</name>
    <name evidence="3" type="ORF">RvY_02434</name>
</gene>
<organism evidence="3 4">
    <name type="scientific">Ramazzottius varieornatus</name>
    <name type="common">Water bear</name>
    <name type="synonym">Tardigrade</name>
    <dbReference type="NCBI Taxonomy" id="947166"/>
    <lineage>
        <taxon>Eukaryota</taxon>
        <taxon>Metazoa</taxon>
        <taxon>Ecdysozoa</taxon>
        <taxon>Tardigrada</taxon>
        <taxon>Eutardigrada</taxon>
        <taxon>Parachela</taxon>
        <taxon>Hypsibioidea</taxon>
        <taxon>Ramazzottiidae</taxon>
        <taxon>Ramazzottius</taxon>
    </lineage>
</organism>
<keyword evidence="4" id="KW-1185">Reference proteome</keyword>
<dbReference type="EMBL" id="BDGG01000001">
    <property type="protein sequence ID" value="GAU89943.1"/>
    <property type="molecule type" value="Genomic_DNA"/>
</dbReference>
<reference evidence="3 4" key="1">
    <citation type="journal article" date="2016" name="Nat. Commun.">
        <title>Extremotolerant tardigrade genome and improved radiotolerance of human cultured cells by tardigrade-unique protein.</title>
        <authorList>
            <person name="Hashimoto T."/>
            <person name="Horikawa D.D."/>
            <person name="Saito Y."/>
            <person name="Kuwahara H."/>
            <person name="Kozuka-Hata H."/>
            <person name="Shin-I T."/>
            <person name="Minakuchi Y."/>
            <person name="Ohishi K."/>
            <person name="Motoyama A."/>
            <person name="Aizu T."/>
            <person name="Enomoto A."/>
            <person name="Kondo K."/>
            <person name="Tanaka S."/>
            <person name="Hara Y."/>
            <person name="Koshikawa S."/>
            <person name="Sagara H."/>
            <person name="Miura T."/>
            <person name="Yokobori S."/>
            <person name="Miyagawa K."/>
            <person name="Suzuki Y."/>
            <person name="Kubo T."/>
            <person name="Oyama M."/>
            <person name="Kohara Y."/>
            <person name="Fujiyama A."/>
            <person name="Arakawa K."/>
            <person name="Katayama T."/>
            <person name="Toyoda A."/>
            <person name="Kunieda T."/>
        </authorList>
    </citation>
    <scope>NUCLEOTIDE SEQUENCE [LARGE SCALE GENOMIC DNA]</scope>
    <source>
        <strain evidence="3 4">YOKOZUNA-1</strain>
    </source>
</reference>
<evidence type="ECO:0000256" key="1">
    <source>
        <dbReference type="SAM" id="MobiDB-lite"/>
    </source>
</evidence>